<evidence type="ECO:0000259" key="4">
    <source>
        <dbReference type="Pfam" id="PF10531"/>
    </source>
</evidence>
<protein>
    <submittedName>
        <fullName evidence="5">Polysaccharide biosynthesis/export family protein</fullName>
    </submittedName>
</protein>
<name>A0A928Z3F1_9CYAN</name>
<accession>A0A928Z3F1</accession>
<dbReference type="InterPro" id="IPR049712">
    <property type="entry name" value="Poly_export"/>
</dbReference>
<feature type="region of interest" description="Disordered" evidence="2">
    <location>
        <begin position="62"/>
        <end position="137"/>
    </location>
</feature>
<comment type="caution">
    <text evidence="5">The sequence shown here is derived from an EMBL/GenBank/DDBJ whole genome shotgun (WGS) entry which is preliminary data.</text>
</comment>
<reference evidence="5" key="1">
    <citation type="submission" date="2020-10" db="EMBL/GenBank/DDBJ databases">
        <authorList>
            <person name="Castelo-Branco R."/>
            <person name="Eusebio N."/>
            <person name="Adriana R."/>
            <person name="Vieira A."/>
            <person name="Brugerolle De Fraissinette N."/>
            <person name="Rezende De Castro R."/>
            <person name="Schneider M.P."/>
            <person name="Vasconcelos V."/>
            <person name="Leao P.N."/>
        </authorList>
    </citation>
    <scope>NUCLEOTIDE SEQUENCE</scope>
    <source>
        <strain evidence="5">LEGE 11480</strain>
    </source>
</reference>
<dbReference type="Proteomes" id="UP000625316">
    <property type="component" value="Unassembled WGS sequence"/>
</dbReference>
<proteinExistence type="predicted"/>
<evidence type="ECO:0000256" key="1">
    <source>
        <dbReference type="ARBA" id="ARBA00022729"/>
    </source>
</evidence>
<dbReference type="GO" id="GO:0015159">
    <property type="term" value="F:polysaccharide transmembrane transporter activity"/>
    <property type="evidence" value="ECO:0007669"/>
    <property type="project" value="InterPro"/>
</dbReference>
<dbReference type="Pfam" id="PF10531">
    <property type="entry name" value="SLBB"/>
    <property type="match status" value="1"/>
</dbReference>
<dbReference type="InterPro" id="IPR003715">
    <property type="entry name" value="Poly_export_N"/>
</dbReference>
<dbReference type="PANTHER" id="PTHR33619:SF3">
    <property type="entry name" value="POLYSACCHARIDE EXPORT PROTEIN GFCE-RELATED"/>
    <property type="match status" value="1"/>
</dbReference>
<dbReference type="EMBL" id="JADEXQ010000011">
    <property type="protein sequence ID" value="MBE9029133.1"/>
    <property type="molecule type" value="Genomic_DNA"/>
</dbReference>
<dbReference type="Gene3D" id="3.30.1950.10">
    <property type="entry name" value="wza like domain"/>
    <property type="match status" value="1"/>
</dbReference>
<keyword evidence="1" id="KW-0732">Signal</keyword>
<feature type="domain" description="Polysaccharide export protein N-terminal" evidence="3">
    <location>
        <begin position="146"/>
        <end position="217"/>
    </location>
</feature>
<dbReference type="InterPro" id="IPR019554">
    <property type="entry name" value="Soluble_ligand-bd"/>
</dbReference>
<gene>
    <name evidence="5" type="ORF">IQ266_05070</name>
</gene>
<dbReference type="Pfam" id="PF02563">
    <property type="entry name" value="Poly_export"/>
    <property type="match status" value="1"/>
</dbReference>
<sequence>MQLVFVPPRIRQITASSLTLLHTSASILTTVVVYQIASQPAVYAKGSEPLPIAPAQPFATTHTAPAQPLEPTTPLGQAQTPLPPNRPLETPRQRPTARELVEQARQRLRDRGELPPADVTVPTDTINSGTAAPSTLPAPPVIQPFNAYRLGPRDAIGIVVQRFADFNVQAALDPEGYITHPIIGKVRLQGLTIDQAQAKIQQQVDRFIINPVVLVSLITQRPIQVTLAGEIFEPGLYPLPQSPQLAAALLAGGGTREDADLRAVTLRRPMPDGTLRTEQFDIFNALKDGTALPNPSLQDGDTIYIPKLEVGDTSYDRTIASRSNLVRPQIIVRVLSYPSGGLRQVVLENGSTFLDALTNAGVNPDRADMRKIALIRFDDQKKKAVSVRLDGKKALMGDISQDVPLQDNDVIVIGRNLVGRITNVLNVFTQPFRDVLGFLLFFRQLGDSATDLFGPNR</sequence>
<keyword evidence="6" id="KW-1185">Reference proteome</keyword>
<evidence type="ECO:0000313" key="6">
    <source>
        <dbReference type="Proteomes" id="UP000625316"/>
    </source>
</evidence>
<evidence type="ECO:0000313" key="5">
    <source>
        <dbReference type="EMBL" id="MBE9029133.1"/>
    </source>
</evidence>
<organism evidence="5 6">
    <name type="scientific">Romeriopsis navalis LEGE 11480</name>
    <dbReference type="NCBI Taxonomy" id="2777977"/>
    <lineage>
        <taxon>Bacteria</taxon>
        <taxon>Bacillati</taxon>
        <taxon>Cyanobacteriota</taxon>
        <taxon>Cyanophyceae</taxon>
        <taxon>Leptolyngbyales</taxon>
        <taxon>Leptolyngbyaceae</taxon>
        <taxon>Romeriopsis</taxon>
        <taxon>Romeriopsis navalis</taxon>
    </lineage>
</organism>
<feature type="compositionally biased region" description="Basic and acidic residues" evidence="2">
    <location>
        <begin position="89"/>
        <end position="113"/>
    </location>
</feature>
<dbReference type="RefSeq" id="WP_264323951.1">
    <property type="nucleotide sequence ID" value="NZ_JADEXQ010000011.1"/>
</dbReference>
<feature type="compositionally biased region" description="Polar residues" evidence="2">
    <location>
        <begin position="122"/>
        <end position="133"/>
    </location>
</feature>
<dbReference type="PANTHER" id="PTHR33619">
    <property type="entry name" value="POLYSACCHARIDE EXPORT PROTEIN GFCE-RELATED"/>
    <property type="match status" value="1"/>
</dbReference>
<feature type="domain" description="Soluble ligand binding" evidence="4">
    <location>
        <begin position="225"/>
        <end position="274"/>
    </location>
</feature>
<evidence type="ECO:0000259" key="3">
    <source>
        <dbReference type="Pfam" id="PF02563"/>
    </source>
</evidence>
<evidence type="ECO:0000256" key="2">
    <source>
        <dbReference type="SAM" id="MobiDB-lite"/>
    </source>
</evidence>
<dbReference type="Gene3D" id="3.10.560.10">
    <property type="entry name" value="Outer membrane lipoprotein wza domain like"/>
    <property type="match status" value="2"/>
</dbReference>
<dbReference type="AlphaFoldDB" id="A0A928Z3F1"/>